<dbReference type="AlphaFoldDB" id="A0A7U7GFR5"/>
<proteinExistence type="predicted"/>
<organism evidence="1 2">
    <name type="scientific">Candidatus Contendobacter odensis Run_B_J11</name>
    <dbReference type="NCBI Taxonomy" id="1400861"/>
    <lineage>
        <taxon>Bacteria</taxon>
        <taxon>Pseudomonadati</taxon>
        <taxon>Pseudomonadota</taxon>
        <taxon>Gammaproteobacteria</taxon>
        <taxon>Candidatus Competibacteraceae</taxon>
        <taxon>Candidatus Contendibacter</taxon>
    </lineage>
</organism>
<comment type="caution">
    <text evidence="1">The sequence shown here is derived from an EMBL/GenBank/DDBJ whole genome shotgun (WGS) entry which is preliminary data.</text>
</comment>
<accession>A0A7U7GFR5</accession>
<protein>
    <submittedName>
        <fullName evidence="1">Uncharacterized protein</fullName>
    </submittedName>
</protein>
<name>A0A7U7GFR5_9GAMM</name>
<reference evidence="1 2" key="1">
    <citation type="journal article" date="2014" name="ISME J.">
        <title>Candidatus Competibacter-lineage genomes retrieved from metagenomes reveal functional metabolic diversity.</title>
        <authorList>
            <person name="McIlroy S.J."/>
            <person name="Albertsen M."/>
            <person name="Andresen E.K."/>
            <person name="Saunders A.M."/>
            <person name="Kristiansen R."/>
            <person name="Stokholm-Bjerregaard M."/>
            <person name="Nielsen K.L."/>
            <person name="Nielsen P.H."/>
        </authorList>
    </citation>
    <scope>NUCLEOTIDE SEQUENCE [LARGE SCALE GENOMIC DNA]</scope>
    <source>
        <strain evidence="1 2">Run_B_J11</strain>
    </source>
</reference>
<dbReference type="NCBIfam" id="TIGR02913">
    <property type="entry name" value="HAF_rpt"/>
    <property type="match status" value="1"/>
</dbReference>
<dbReference type="Proteomes" id="UP000019184">
    <property type="component" value="Unassembled WGS sequence"/>
</dbReference>
<sequence>MYDKGVIKDLGTMGGTKSYANGINDSRQIVGSSTFAGDSVTHAFHYANGVMITSIIRNRYHPVSRGSRYNFIHRFGVGNS</sequence>
<evidence type="ECO:0000313" key="2">
    <source>
        <dbReference type="Proteomes" id="UP000019184"/>
    </source>
</evidence>
<keyword evidence="2" id="KW-1185">Reference proteome</keyword>
<evidence type="ECO:0000313" key="1">
    <source>
        <dbReference type="EMBL" id="CDH47572.1"/>
    </source>
</evidence>
<dbReference type="EMBL" id="CBTK010000303">
    <property type="protein sequence ID" value="CDH47572.1"/>
    <property type="molecule type" value="Genomic_DNA"/>
</dbReference>
<dbReference type="InterPro" id="IPR014262">
    <property type="entry name" value="HAF_rpt"/>
</dbReference>
<gene>
    <name evidence="1" type="ORF">BN874_840035</name>
</gene>